<dbReference type="Gene3D" id="1.10.357.10">
    <property type="entry name" value="Tetracycline Repressor, domain 2"/>
    <property type="match status" value="1"/>
</dbReference>
<feature type="region of interest" description="Disordered" evidence="2">
    <location>
        <begin position="1"/>
        <end position="20"/>
    </location>
</feature>
<comment type="caution">
    <text evidence="4">The sequence shown here is derived from an EMBL/GenBank/DDBJ whole genome shotgun (WGS) entry which is preliminary data.</text>
</comment>
<keyword evidence="5" id="KW-1185">Reference proteome</keyword>
<feature type="domain" description="HTH tetR-type" evidence="3">
    <location>
        <begin position="52"/>
        <end position="90"/>
    </location>
</feature>
<evidence type="ECO:0000259" key="3">
    <source>
        <dbReference type="Pfam" id="PF00440"/>
    </source>
</evidence>
<dbReference type="GO" id="GO:0003677">
    <property type="term" value="F:DNA binding"/>
    <property type="evidence" value="ECO:0007669"/>
    <property type="project" value="UniProtKB-KW"/>
</dbReference>
<sequence>MTVNTSSAPASTTALPSEDVHESFRHRALDEFARQFDSSQRSSMSPAKRRVLEAFLKLCVSHGMDSVSMRDLAKELDIKAPSIYTHFAGGRDEIISESMRWHYHQFCQALLDAVDTAADASEFWDAMVRLHFTRQVQLPESDLWDLIAATDRTAHVLPAELSAKVTAWVDAYEALYVSAALDMGIADTARRVKMVMTVLEGSSRWFGSEHSSRRAVKAGADQAVLVTRRILELPIT</sequence>
<gene>
    <name evidence="4" type="ORF">D8S82_32275</name>
</gene>
<dbReference type="Gene3D" id="1.10.10.60">
    <property type="entry name" value="Homeodomain-like"/>
    <property type="match status" value="1"/>
</dbReference>
<evidence type="ECO:0000313" key="5">
    <source>
        <dbReference type="Proteomes" id="UP000315759"/>
    </source>
</evidence>
<dbReference type="Proteomes" id="UP000315759">
    <property type="component" value="Unassembled WGS sequence"/>
</dbReference>
<evidence type="ECO:0000313" key="4">
    <source>
        <dbReference type="EMBL" id="TQR82399.1"/>
    </source>
</evidence>
<name>A0A544VR00_9MYCO</name>
<evidence type="ECO:0000256" key="1">
    <source>
        <dbReference type="ARBA" id="ARBA00023125"/>
    </source>
</evidence>
<dbReference type="SUPFAM" id="SSF46689">
    <property type="entry name" value="Homeodomain-like"/>
    <property type="match status" value="1"/>
</dbReference>
<protein>
    <submittedName>
        <fullName evidence="4">TetR/AcrR family transcriptional regulator</fullName>
    </submittedName>
</protein>
<evidence type="ECO:0000256" key="2">
    <source>
        <dbReference type="SAM" id="MobiDB-lite"/>
    </source>
</evidence>
<dbReference type="InterPro" id="IPR009057">
    <property type="entry name" value="Homeodomain-like_sf"/>
</dbReference>
<dbReference type="InterPro" id="IPR001647">
    <property type="entry name" value="HTH_TetR"/>
</dbReference>
<feature type="compositionally biased region" description="Low complexity" evidence="2">
    <location>
        <begin position="1"/>
        <end position="14"/>
    </location>
</feature>
<accession>A0A544VR00</accession>
<organism evidence="4 5">
    <name type="scientific">Mycolicibacterium hodleri</name>
    <dbReference type="NCBI Taxonomy" id="49897"/>
    <lineage>
        <taxon>Bacteria</taxon>
        <taxon>Bacillati</taxon>
        <taxon>Actinomycetota</taxon>
        <taxon>Actinomycetes</taxon>
        <taxon>Mycobacteriales</taxon>
        <taxon>Mycobacteriaceae</taxon>
        <taxon>Mycolicibacterium</taxon>
    </lineage>
</organism>
<proteinExistence type="predicted"/>
<keyword evidence="1" id="KW-0238">DNA-binding</keyword>
<dbReference type="AlphaFoldDB" id="A0A544VR00"/>
<dbReference type="Pfam" id="PF00440">
    <property type="entry name" value="TetR_N"/>
    <property type="match status" value="1"/>
</dbReference>
<dbReference type="EMBL" id="VIFX01000076">
    <property type="protein sequence ID" value="TQR82399.1"/>
    <property type="molecule type" value="Genomic_DNA"/>
</dbReference>
<reference evidence="4 5" key="1">
    <citation type="submission" date="2018-10" db="EMBL/GenBank/DDBJ databases">
        <title>Draft genome of Mycobacterium hodleri strain B.</title>
        <authorList>
            <person name="Amande T.J."/>
            <person name="Mcgenity T.J."/>
        </authorList>
    </citation>
    <scope>NUCLEOTIDE SEQUENCE [LARGE SCALE GENOMIC DNA]</scope>
    <source>
        <strain evidence="4 5">B</strain>
    </source>
</reference>